<dbReference type="Gene3D" id="2.40.10.10">
    <property type="entry name" value="Trypsin-like serine proteases"/>
    <property type="match status" value="1"/>
</dbReference>
<reference evidence="1 3" key="2">
    <citation type="submission" date="2018-11" db="EMBL/GenBank/DDBJ databases">
        <authorList>
            <consortium name="Pathogen Informatics"/>
        </authorList>
    </citation>
    <scope>NUCLEOTIDE SEQUENCE [LARGE SCALE GENOMIC DNA]</scope>
</reference>
<evidence type="ECO:0000313" key="4">
    <source>
        <dbReference type="WBParaSite" id="DME_0000320901-mRNA-1"/>
    </source>
</evidence>
<evidence type="ECO:0000313" key="2">
    <source>
        <dbReference type="Proteomes" id="UP000038040"/>
    </source>
</evidence>
<keyword evidence="3" id="KW-1185">Reference proteome</keyword>
<dbReference type="WBParaSite" id="DME_0000320901-mRNA-1">
    <property type="protein sequence ID" value="DME_0000320901-mRNA-1"/>
    <property type="gene ID" value="DME_0000320901"/>
</dbReference>
<protein>
    <submittedName>
        <fullName evidence="1 4">Uncharacterized protein</fullName>
    </submittedName>
</protein>
<name>A0A0N4U860_DRAME</name>
<dbReference type="InterPro" id="IPR009003">
    <property type="entry name" value="Peptidase_S1_PA"/>
</dbReference>
<organism evidence="2 4">
    <name type="scientific">Dracunculus medinensis</name>
    <name type="common">Guinea worm</name>
    <dbReference type="NCBI Taxonomy" id="318479"/>
    <lineage>
        <taxon>Eukaryota</taxon>
        <taxon>Metazoa</taxon>
        <taxon>Ecdysozoa</taxon>
        <taxon>Nematoda</taxon>
        <taxon>Chromadorea</taxon>
        <taxon>Rhabditida</taxon>
        <taxon>Spirurina</taxon>
        <taxon>Dracunculoidea</taxon>
        <taxon>Dracunculidae</taxon>
        <taxon>Dracunculus</taxon>
    </lineage>
</organism>
<dbReference type="InterPro" id="IPR043504">
    <property type="entry name" value="Peptidase_S1_PA_chymotrypsin"/>
</dbReference>
<reference evidence="4" key="1">
    <citation type="submission" date="2017-02" db="UniProtKB">
        <authorList>
            <consortium name="WormBaseParasite"/>
        </authorList>
    </citation>
    <scope>IDENTIFICATION</scope>
</reference>
<dbReference type="Proteomes" id="UP000038040">
    <property type="component" value="Unplaced"/>
</dbReference>
<accession>A0A0N4U860</accession>
<proteinExistence type="predicted"/>
<gene>
    <name evidence="1" type="ORF">DME_LOCUS7368</name>
</gene>
<sequence length="108" mass="12277">MFIFFTICILVNSSKEINQDCGIKSNKLLKIIGGKAATQGANAPEVFVSLGSNSLYNLENVYRISRQIIHPEYNEFLVENDIALIQVKISYESYEKIFTIKNSVKKRI</sequence>
<evidence type="ECO:0000313" key="1">
    <source>
        <dbReference type="EMBL" id="VDN57395.1"/>
    </source>
</evidence>
<dbReference type="EMBL" id="UYYG01001160">
    <property type="protein sequence ID" value="VDN57395.1"/>
    <property type="molecule type" value="Genomic_DNA"/>
</dbReference>
<dbReference type="AlphaFoldDB" id="A0A0N4U860"/>
<dbReference type="Proteomes" id="UP000274756">
    <property type="component" value="Unassembled WGS sequence"/>
</dbReference>
<dbReference type="OrthoDB" id="6261922at2759"/>
<dbReference type="SUPFAM" id="SSF50494">
    <property type="entry name" value="Trypsin-like serine proteases"/>
    <property type="match status" value="1"/>
</dbReference>
<evidence type="ECO:0000313" key="3">
    <source>
        <dbReference type="Proteomes" id="UP000274756"/>
    </source>
</evidence>